<sequence length="131" mass="14728">MKSDRNDVKGVPLNDFVRGMEKAINLPLQKMKHLTVLSIPPIPRLAATNESEHLKALNSYNVIIRGLVTQNMASMKFIDLVPLFLGKNGIRMELYKKDQLHFSDEGLEVLVQTLHSALAMKCCQSNDNPIN</sequence>
<proteinExistence type="predicted"/>
<evidence type="ECO:0000313" key="1">
    <source>
        <dbReference type="EMBL" id="KAK3907766.1"/>
    </source>
</evidence>
<reference evidence="1" key="1">
    <citation type="submission" date="2021-07" db="EMBL/GenBank/DDBJ databases">
        <authorList>
            <person name="Catto M.A."/>
            <person name="Jacobson A."/>
            <person name="Kennedy G."/>
            <person name="Labadie P."/>
            <person name="Hunt B.G."/>
            <person name="Srinivasan R."/>
        </authorList>
    </citation>
    <scope>NUCLEOTIDE SEQUENCE</scope>
    <source>
        <strain evidence="1">PL_HMW_Pooled</strain>
        <tissue evidence="1">Head</tissue>
    </source>
</reference>
<evidence type="ECO:0000313" key="3">
    <source>
        <dbReference type="Proteomes" id="UP001219518"/>
    </source>
</evidence>
<dbReference type="SUPFAM" id="SSF52266">
    <property type="entry name" value="SGNH hydrolase"/>
    <property type="match status" value="1"/>
</dbReference>
<dbReference type="InterPro" id="IPR036514">
    <property type="entry name" value="SGNH_hydro_sf"/>
</dbReference>
<dbReference type="Gene3D" id="3.40.50.1110">
    <property type="entry name" value="SGNH hydrolase"/>
    <property type="match status" value="1"/>
</dbReference>
<name>A0AAE1GQV0_9NEOP</name>
<accession>A0AAE1GQV0</accession>
<organism evidence="1 3">
    <name type="scientific">Frankliniella fusca</name>
    <dbReference type="NCBI Taxonomy" id="407009"/>
    <lineage>
        <taxon>Eukaryota</taxon>
        <taxon>Metazoa</taxon>
        <taxon>Ecdysozoa</taxon>
        <taxon>Arthropoda</taxon>
        <taxon>Hexapoda</taxon>
        <taxon>Insecta</taxon>
        <taxon>Pterygota</taxon>
        <taxon>Neoptera</taxon>
        <taxon>Paraneoptera</taxon>
        <taxon>Thysanoptera</taxon>
        <taxon>Terebrantia</taxon>
        <taxon>Thripoidea</taxon>
        <taxon>Thripidae</taxon>
        <taxon>Frankliniella</taxon>
    </lineage>
</organism>
<reference evidence="1" key="2">
    <citation type="journal article" date="2023" name="BMC Genomics">
        <title>Pest status, molecular evolution, and epigenetic factors derived from the genome assembly of Frankliniella fusca, a thysanopteran phytovirus vector.</title>
        <authorList>
            <person name="Catto M.A."/>
            <person name="Labadie P.E."/>
            <person name="Jacobson A.L."/>
            <person name="Kennedy G.G."/>
            <person name="Srinivasan R."/>
            <person name="Hunt B.G."/>
        </authorList>
    </citation>
    <scope>NUCLEOTIDE SEQUENCE</scope>
    <source>
        <strain evidence="1">PL_HMW_Pooled</strain>
    </source>
</reference>
<dbReference type="EMBL" id="JAHWGI010001310">
    <property type="protein sequence ID" value="KAK3928073.1"/>
    <property type="molecule type" value="Genomic_DNA"/>
</dbReference>
<dbReference type="Proteomes" id="UP001219518">
    <property type="component" value="Unassembled WGS sequence"/>
</dbReference>
<gene>
    <name evidence="2" type="ORF">KUF71_016356</name>
    <name evidence="1" type="ORF">KUF71_018402</name>
</gene>
<evidence type="ECO:0000313" key="2">
    <source>
        <dbReference type="EMBL" id="KAK3928073.1"/>
    </source>
</evidence>
<dbReference type="AlphaFoldDB" id="A0AAE1GQV0"/>
<keyword evidence="3" id="KW-1185">Reference proteome</keyword>
<comment type="caution">
    <text evidence="1">The sequence shown here is derived from an EMBL/GenBank/DDBJ whole genome shotgun (WGS) entry which is preliminary data.</text>
</comment>
<dbReference type="EMBL" id="JAHWGI010000018">
    <property type="protein sequence ID" value="KAK3907766.1"/>
    <property type="molecule type" value="Genomic_DNA"/>
</dbReference>
<protein>
    <submittedName>
        <fullName evidence="1">Isoamyl acetate-hydrolyzing esterase 1-like protein</fullName>
    </submittedName>
</protein>